<sequence length="375" mass="40496">MHEIRVPRLNANDTTYTLVEWLQHDGAYVEAGDPIAVVETTKATEELEMANAGFLLQRVSPPTDLPVNALIGYGFDTADELAAGRSSTAVPAVPRVPETFVLSDSARELATTHGISSSQLARLGLRLIRAADLDGLITRVRDDEPETSGRRHQQAVAEVVTRSHREIPAAFTVTKVLLDRTVHALRGFSRHAEVVAGIPELVVAAVARAGAAFPRLFAPFGSGTEPTGSKDVAVTIDMGTGLFLPVVKAASDLGLGEICEIMMDFRRKALRSSFRAADLSAGGDIAVSLTVEPDIVFTQPIVFPQHCCMVSIGATLNELRFDENRQVHERSYLYLGLSYDHRVVNGAEATRFLSAVKADLEDAERWLPMPDGAAS</sequence>
<dbReference type="EMBL" id="LT629758">
    <property type="protein sequence ID" value="SDT80535.1"/>
    <property type="molecule type" value="Genomic_DNA"/>
</dbReference>
<accession>A0A1H2DCQ9</accession>
<evidence type="ECO:0000256" key="1">
    <source>
        <dbReference type="ARBA" id="ARBA00001938"/>
    </source>
</evidence>
<evidence type="ECO:0000259" key="6">
    <source>
        <dbReference type="Pfam" id="PF00364"/>
    </source>
</evidence>
<keyword evidence="3 4" id="KW-0450">Lipoyl</keyword>
<evidence type="ECO:0000256" key="2">
    <source>
        <dbReference type="ARBA" id="ARBA00007317"/>
    </source>
</evidence>
<name>A0A1H2DCQ9_9ACTN</name>
<protein>
    <recommendedName>
        <fullName evidence="4">Dihydrolipoamide acetyltransferase component of pyruvate dehydrogenase complex</fullName>
        <ecNumber evidence="4">2.3.1.-</ecNumber>
    </recommendedName>
</protein>
<comment type="cofactor">
    <cofactor evidence="1 4">
        <name>(R)-lipoate</name>
        <dbReference type="ChEBI" id="CHEBI:83088"/>
    </cofactor>
</comment>
<dbReference type="InterPro" id="IPR000089">
    <property type="entry name" value="Biotin_lipoyl"/>
</dbReference>
<dbReference type="GO" id="GO:0016746">
    <property type="term" value="F:acyltransferase activity"/>
    <property type="evidence" value="ECO:0007669"/>
    <property type="project" value="UniProtKB-KW"/>
</dbReference>
<organism evidence="7 8">
    <name type="scientific">Actinoplanes derwentensis</name>
    <dbReference type="NCBI Taxonomy" id="113562"/>
    <lineage>
        <taxon>Bacteria</taxon>
        <taxon>Bacillati</taxon>
        <taxon>Actinomycetota</taxon>
        <taxon>Actinomycetes</taxon>
        <taxon>Micromonosporales</taxon>
        <taxon>Micromonosporaceae</taxon>
        <taxon>Actinoplanes</taxon>
    </lineage>
</organism>
<dbReference type="InterPro" id="IPR001078">
    <property type="entry name" value="2-oxoacid_DH_actylTfrase"/>
</dbReference>
<dbReference type="AlphaFoldDB" id="A0A1H2DCQ9"/>
<dbReference type="GO" id="GO:0006086">
    <property type="term" value="P:pyruvate decarboxylation to acetyl-CoA"/>
    <property type="evidence" value="ECO:0007669"/>
    <property type="project" value="InterPro"/>
</dbReference>
<dbReference type="InterPro" id="IPR011053">
    <property type="entry name" value="Single_hybrid_motif"/>
</dbReference>
<dbReference type="EC" id="2.3.1.-" evidence="4"/>
<reference evidence="7 8" key="1">
    <citation type="submission" date="2016-10" db="EMBL/GenBank/DDBJ databases">
        <authorList>
            <person name="de Groot N.N."/>
        </authorList>
    </citation>
    <scope>NUCLEOTIDE SEQUENCE [LARGE SCALE GENOMIC DNA]</scope>
    <source>
        <strain evidence="7 8">DSM 43941</strain>
    </source>
</reference>
<evidence type="ECO:0000259" key="5">
    <source>
        <dbReference type="Pfam" id="PF00198"/>
    </source>
</evidence>
<dbReference type="CDD" id="cd06849">
    <property type="entry name" value="lipoyl_domain"/>
    <property type="match status" value="1"/>
</dbReference>
<dbReference type="GO" id="GO:0045254">
    <property type="term" value="C:pyruvate dehydrogenase complex"/>
    <property type="evidence" value="ECO:0007669"/>
    <property type="project" value="InterPro"/>
</dbReference>
<comment type="similarity">
    <text evidence="2 4">Belongs to the 2-oxoacid dehydrogenase family.</text>
</comment>
<dbReference type="Pfam" id="PF00198">
    <property type="entry name" value="2-oxoacid_dh"/>
    <property type="match status" value="1"/>
</dbReference>
<feature type="domain" description="2-oxoacid dehydrogenase acyltransferase catalytic" evidence="5">
    <location>
        <begin position="150"/>
        <end position="367"/>
    </location>
</feature>
<evidence type="ECO:0000256" key="3">
    <source>
        <dbReference type="ARBA" id="ARBA00022823"/>
    </source>
</evidence>
<evidence type="ECO:0000256" key="4">
    <source>
        <dbReference type="RuleBase" id="RU003423"/>
    </source>
</evidence>
<gene>
    <name evidence="7" type="ORF">SAMN04489716_9243</name>
</gene>
<dbReference type="SUPFAM" id="SSF51230">
    <property type="entry name" value="Single hybrid motif"/>
    <property type="match status" value="1"/>
</dbReference>
<evidence type="ECO:0000313" key="7">
    <source>
        <dbReference type="EMBL" id="SDT80535.1"/>
    </source>
</evidence>
<dbReference type="Proteomes" id="UP000198688">
    <property type="component" value="Chromosome I"/>
</dbReference>
<dbReference type="InterPro" id="IPR045257">
    <property type="entry name" value="E2/Pdx1"/>
</dbReference>
<dbReference type="InterPro" id="IPR003016">
    <property type="entry name" value="2-oxoA_DH_lipoyl-BS"/>
</dbReference>
<evidence type="ECO:0000313" key="8">
    <source>
        <dbReference type="Proteomes" id="UP000198688"/>
    </source>
</evidence>
<dbReference type="Gene3D" id="2.40.50.100">
    <property type="match status" value="1"/>
</dbReference>
<dbReference type="InterPro" id="IPR023213">
    <property type="entry name" value="CAT-like_dom_sf"/>
</dbReference>
<dbReference type="SUPFAM" id="SSF52777">
    <property type="entry name" value="CoA-dependent acyltransferases"/>
    <property type="match status" value="1"/>
</dbReference>
<dbReference type="Gene3D" id="3.30.559.10">
    <property type="entry name" value="Chloramphenicol acetyltransferase-like domain"/>
    <property type="match status" value="1"/>
</dbReference>
<dbReference type="PANTHER" id="PTHR23151">
    <property type="entry name" value="DIHYDROLIPOAMIDE ACETYL/SUCCINYL-TRANSFERASE-RELATED"/>
    <property type="match status" value="1"/>
</dbReference>
<keyword evidence="4" id="KW-0012">Acyltransferase</keyword>
<dbReference type="Pfam" id="PF00364">
    <property type="entry name" value="Biotin_lipoyl"/>
    <property type="match status" value="1"/>
</dbReference>
<dbReference type="OrthoDB" id="3681540at2"/>
<dbReference type="PANTHER" id="PTHR23151:SF90">
    <property type="entry name" value="DIHYDROLIPOYLLYSINE-RESIDUE ACETYLTRANSFERASE COMPONENT OF PYRUVATE DEHYDROGENASE COMPLEX, MITOCHONDRIAL-RELATED"/>
    <property type="match status" value="1"/>
</dbReference>
<dbReference type="RefSeq" id="WP_092555763.1">
    <property type="nucleotide sequence ID" value="NZ_BOMJ01000085.1"/>
</dbReference>
<feature type="domain" description="Lipoyl-binding" evidence="6">
    <location>
        <begin position="3"/>
        <end position="54"/>
    </location>
</feature>
<keyword evidence="4 7" id="KW-0808">Transferase</keyword>
<proteinExistence type="inferred from homology"/>
<dbReference type="PROSITE" id="PS00189">
    <property type="entry name" value="LIPOYL"/>
    <property type="match status" value="1"/>
</dbReference>
<keyword evidence="8" id="KW-1185">Reference proteome</keyword>
<dbReference type="STRING" id="113562.SAMN04489716_9243"/>